<evidence type="ECO:0000256" key="1">
    <source>
        <dbReference type="SAM" id="Coils"/>
    </source>
</evidence>
<evidence type="ECO:0000259" key="4">
    <source>
        <dbReference type="Pfam" id="PF18701"/>
    </source>
</evidence>
<dbReference type="PANTHER" id="PTHR47331">
    <property type="entry name" value="PHD-TYPE DOMAIN-CONTAINING PROTEIN"/>
    <property type="match status" value="1"/>
</dbReference>
<feature type="compositionally biased region" description="Low complexity" evidence="2">
    <location>
        <begin position="302"/>
        <end position="314"/>
    </location>
</feature>
<feature type="domain" description="DUF1758" evidence="3">
    <location>
        <begin position="359"/>
        <end position="504"/>
    </location>
</feature>
<dbReference type="Pfam" id="PF03564">
    <property type="entry name" value="DUF1759"/>
    <property type="match status" value="1"/>
</dbReference>
<gene>
    <name evidence="5" type="ORF">AWC38_SpisGene12298</name>
</gene>
<feature type="compositionally biased region" description="Polar residues" evidence="2">
    <location>
        <begin position="165"/>
        <end position="184"/>
    </location>
</feature>
<keyword evidence="1" id="KW-0175">Coiled coil</keyword>
<feature type="region of interest" description="Disordered" evidence="2">
    <location>
        <begin position="110"/>
        <end position="138"/>
    </location>
</feature>
<protein>
    <recommendedName>
        <fullName evidence="7">DUF5641 domain-containing protein</fullName>
    </recommendedName>
</protein>
<evidence type="ECO:0000256" key="2">
    <source>
        <dbReference type="SAM" id="MobiDB-lite"/>
    </source>
</evidence>
<feature type="region of interest" description="Disordered" evidence="2">
    <location>
        <begin position="157"/>
        <end position="192"/>
    </location>
</feature>
<feature type="region of interest" description="Disordered" evidence="2">
    <location>
        <begin position="893"/>
        <end position="919"/>
    </location>
</feature>
<dbReference type="Pfam" id="PF05585">
    <property type="entry name" value="DUF1758"/>
    <property type="match status" value="1"/>
</dbReference>
<dbReference type="OrthoDB" id="6153490at2759"/>
<dbReference type="AlphaFoldDB" id="A0A2B4S3Q5"/>
<evidence type="ECO:0000259" key="3">
    <source>
        <dbReference type="Pfam" id="PF05585"/>
    </source>
</evidence>
<feature type="compositionally biased region" description="Polar residues" evidence="2">
    <location>
        <begin position="896"/>
        <end position="919"/>
    </location>
</feature>
<keyword evidence="6" id="KW-1185">Reference proteome</keyword>
<dbReference type="EMBL" id="LSMT01000216">
    <property type="protein sequence ID" value="PFX23152.1"/>
    <property type="molecule type" value="Genomic_DNA"/>
</dbReference>
<feature type="coiled-coil region" evidence="1">
    <location>
        <begin position="18"/>
        <end position="48"/>
    </location>
</feature>
<accession>A0A2B4S3Q5</accession>
<dbReference type="Proteomes" id="UP000225706">
    <property type="component" value="Unassembled WGS sequence"/>
</dbReference>
<evidence type="ECO:0000313" key="5">
    <source>
        <dbReference type="EMBL" id="PFX23152.1"/>
    </source>
</evidence>
<reference evidence="6" key="1">
    <citation type="journal article" date="2017" name="bioRxiv">
        <title>Comparative analysis of the genomes of Stylophora pistillata and Acropora digitifera provides evidence for extensive differences between species of corals.</title>
        <authorList>
            <person name="Voolstra C.R."/>
            <person name="Li Y."/>
            <person name="Liew Y.J."/>
            <person name="Baumgarten S."/>
            <person name="Zoccola D."/>
            <person name="Flot J.-F."/>
            <person name="Tambutte S."/>
            <person name="Allemand D."/>
            <person name="Aranda M."/>
        </authorList>
    </citation>
    <scope>NUCLEOTIDE SEQUENCE [LARGE SCALE GENOMIC DNA]</scope>
</reference>
<evidence type="ECO:0008006" key="7">
    <source>
        <dbReference type="Google" id="ProtNLM"/>
    </source>
</evidence>
<dbReference type="InterPro" id="IPR008737">
    <property type="entry name" value="DUF1758"/>
</dbReference>
<dbReference type="InterPro" id="IPR040676">
    <property type="entry name" value="DUF5641"/>
</dbReference>
<feature type="domain" description="DUF5641" evidence="4">
    <location>
        <begin position="799"/>
        <end position="885"/>
    </location>
</feature>
<dbReference type="InterPro" id="IPR005312">
    <property type="entry name" value="DUF1759"/>
</dbReference>
<sequence>MEKAATLMIKEMPSEVELVSLKDTLEQLARKRDKLTELDERIAALLEKPDEIEKEAFKTEGIPDDIDETSSQISSFLHMISSKKTRNPLPFTTTGKSLLLPVSNTSEQIASGIHDHQPPPLETSTTQVNGRPRLPLEPQGATNEISQVFLQVIQDSSHVHPPQQNPTSSSAPHLSNNQTTSPHNHSSRLPKLNLPTFSGNPLRWFTFWDSFEAAVHSNTSLGGVQEFTYLKDQFMGDALRAVTGFPLTNSNYQQAVTLLRERFGQPNKIINAHMQALLDLSKPIYELSSLQVFYDTMENHGPSNSNNNPQTTSQYHQPSPAHVHTTLAPIHPTPTSSRPHLGRTSLLKTAIATVCTDYIRCEANILFDERAQRSFITRTLANQIGLKTSEKESIHLSAFGGQTSAVRHLPLATLNVVTTSGEKILLRVLVIEKIATPLQTHMQQGVEDLRHLRGLKLAHLIMSDESIDISLLIGADHYWDLVEDHVIRGPGTTAVASKLGYLQSGPLPTLPGASSCTVVNLPQTILCTKEDELDLEKFWSLAAMGISPQSEKNDDEVFLENYISGSITTNQDGSYNAKFPWNDDSPILPTNYNKSSTPHLTTPAWMTAFFVDPPFQNNRCSILLRFRTFAYGLSTDIEKAFLHVGLDDSDRDFTRFFWLSNPEDPESEFQVYRFKLFCLALYHFSDPKQRRVHKTGGFWERLIGLTKKAVRKTLGRASVTFVELQTPVVEIKATLNDRPITYVSSHIGDEEPLTPSHLLYGRRITSLPFDYGITSEDLTDPGHMLGNGSDMRRRAKMQGLILQRFWNRWRHEYLTSLHEFHSTTGTNNQSIKKGEVVLVHDDTHRLTWKLAVIDSLIEGADGLVRAANIRTNTECTNHPIANLYHLEISADVENQDGPSRDNTNGLATNNSNRRRAPTSNALSKISVWKNSLRGLPEDFEETLE</sequence>
<name>A0A2B4S3Q5_STYPI</name>
<proteinExistence type="predicted"/>
<comment type="caution">
    <text evidence="5">The sequence shown here is derived from an EMBL/GenBank/DDBJ whole genome shotgun (WGS) entry which is preliminary data.</text>
</comment>
<dbReference type="Pfam" id="PF18701">
    <property type="entry name" value="DUF5641"/>
    <property type="match status" value="1"/>
</dbReference>
<feature type="region of interest" description="Disordered" evidence="2">
    <location>
        <begin position="298"/>
        <end position="341"/>
    </location>
</feature>
<organism evidence="5 6">
    <name type="scientific">Stylophora pistillata</name>
    <name type="common">Smooth cauliflower coral</name>
    <dbReference type="NCBI Taxonomy" id="50429"/>
    <lineage>
        <taxon>Eukaryota</taxon>
        <taxon>Metazoa</taxon>
        <taxon>Cnidaria</taxon>
        <taxon>Anthozoa</taxon>
        <taxon>Hexacorallia</taxon>
        <taxon>Scleractinia</taxon>
        <taxon>Astrocoeniina</taxon>
        <taxon>Pocilloporidae</taxon>
        <taxon>Stylophora</taxon>
    </lineage>
</organism>
<evidence type="ECO:0000313" key="6">
    <source>
        <dbReference type="Proteomes" id="UP000225706"/>
    </source>
</evidence>